<dbReference type="Proteomes" id="UP000828941">
    <property type="component" value="Chromosome 1"/>
</dbReference>
<accession>A0ACB9Q913</accession>
<evidence type="ECO:0000313" key="2">
    <source>
        <dbReference type="Proteomes" id="UP000828941"/>
    </source>
</evidence>
<dbReference type="EMBL" id="CM039426">
    <property type="protein sequence ID" value="KAI4357253.1"/>
    <property type="molecule type" value="Genomic_DNA"/>
</dbReference>
<protein>
    <submittedName>
        <fullName evidence="1">Uncharacterized protein</fullName>
    </submittedName>
</protein>
<evidence type="ECO:0000313" key="1">
    <source>
        <dbReference type="EMBL" id="KAI4357253.1"/>
    </source>
</evidence>
<sequence>MSGSSEHIEKILCTDGVVEESCDYCSAETDIVTDKYSSSKFNKSQINAILACLSSIQCNHKPTVNLVWVPATSAVTQQYPKIISISMYQK</sequence>
<name>A0ACB9Q913_BAUVA</name>
<keyword evidence="2" id="KW-1185">Reference proteome</keyword>
<gene>
    <name evidence="1" type="ORF">L6164_001214</name>
</gene>
<comment type="caution">
    <text evidence="1">The sequence shown here is derived from an EMBL/GenBank/DDBJ whole genome shotgun (WGS) entry which is preliminary data.</text>
</comment>
<reference evidence="1 2" key="1">
    <citation type="journal article" date="2022" name="DNA Res.">
        <title>Chromosomal-level genome assembly of the orchid tree Bauhinia variegata (Leguminosae; Cercidoideae) supports the allotetraploid origin hypothesis of Bauhinia.</title>
        <authorList>
            <person name="Zhong Y."/>
            <person name="Chen Y."/>
            <person name="Zheng D."/>
            <person name="Pang J."/>
            <person name="Liu Y."/>
            <person name="Luo S."/>
            <person name="Meng S."/>
            <person name="Qian L."/>
            <person name="Wei D."/>
            <person name="Dai S."/>
            <person name="Zhou R."/>
        </authorList>
    </citation>
    <scope>NUCLEOTIDE SEQUENCE [LARGE SCALE GENOMIC DNA]</scope>
    <source>
        <strain evidence="1">BV-YZ2020</strain>
    </source>
</reference>
<organism evidence="1 2">
    <name type="scientific">Bauhinia variegata</name>
    <name type="common">Purple orchid tree</name>
    <name type="synonym">Phanera variegata</name>
    <dbReference type="NCBI Taxonomy" id="167791"/>
    <lineage>
        <taxon>Eukaryota</taxon>
        <taxon>Viridiplantae</taxon>
        <taxon>Streptophyta</taxon>
        <taxon>Embryophyta</taxon>
        <taxon>Tracheophyta</taxon>
        <taxon>Spermatophyta</taxon>
        <taxon>Magnoliopsida</taxon>
        <taxon>eudicotyledons</taxon>
        <taxon>Gunneridae</taxon>
        <taxon>Pentapetalae</taxon>
        <taxon>rosids</taxon>
        <taxon>fabids</taxon>
        <taxon>Fabales</taxon>
        <taxon>Fabaceae</taxon>
        <taxon>Cercidoideae</taxon>
        <taxon>Cercideae</taxon>
        <taxon>Bauhiniinae</taxon>
        <taxon>Bauhinia</taxon>
    </lineage>
</organism>
<proteinExistence type="predicted"/>